<dbReference type="KEGG" id="mhor:MSHOH_0962"/>
<dbReference type="PANTHER" id="PTHR42933">
    <property type="entry name" value="SLR6095 PROTEIN"/>
    <property type="match status" value="1"/>
</dbReference>
<sequence length="505" mass="58127">MLDPTLKSNIAKLWNKFWSGGISNPLTAIEQISYLLFMKRLEDEDTQRINDALLNNSSYESTFKGHEKYKWSNWADDRAKDSLKLVRDEIFPFLKELGDENSLYRKYMKDATFVIPTGALLSEAVKIINELHIKEQNLDTQGDIYEFILDELRTAGKNGQFRTPKHIRDMMVDIAQPKIGERACDPACGTAGFLVSIMRHILEEHTSPNFIEVDEFGNRSNFKADKLSNKEWDKLLNDTLYGSEIDPTMIKISLMNLMMHGIRGPHISQRNSLTECTKEKGKYDLILANPPFKGSIDVDEIKTKFSISTSKTELLFLELMYDLLTIGGKCAVIVPDGVLFGSTNAHREIRKKMMDKCRLDAVISMPSGVFKPYAGVSTGVLFFTKGEPTENVWFYDMTADGFSLDDKRTFIDGKGDIPDIIEKFQKRYENDFTDRTAKCFFVSADEIRENNYDLSISKYKEIKYEEVEYEPLDKLYQRWQTDEQAIRTKMESLKQNFSGLFESQK</sequence>
<dbReference type="InterPro" id="IPR003356">
    <property type="entry name" value="DNA_methylase_A-5"/>
</dbReference>
<evidence type="ECO:0000259" key="7">
    <source>
        <dbReference type="Pfam" id="PF02384"/>
    </source>
</evidence>
<dbReference type="InterPro" id="IPR029063">
    <property type="entry name" value="SAM-dependent_MTases_sf"/>
</dbReference>
<evidence type="ECO:0000256" key="2">
    <source>
        <dbReference type="ARBA" id="ARBA00022603"/>
    </source>
</evidence>
<evidence type="ECO:0000256" key="4">
    <source>
        <dbReference type="ARBA" id="ARBA00022691"/>
    </source>
</evidence>
<accession>A0A0E3WT92</accession>
<dbReference type="PANTHER" id="PTHR42933:SF3">
    <property type="entry name" value="TYPE I RESTRICTION ENZYME MJAVIII METHYLASE SUBUNIT"/>
    <property type="match status" value="1"/>
</dbReference>
<dbReference type="SUPFAM" id="SSF53335">
    <property type="entry name" value="S-adenosyl-L-methionine-dependent methyltransferases"/>
    <property type="match status" value="1"/>
</dbReference>
<evidence type="ECO:0000256" key="6">
    <source>
        <dbReference type="ARBA" id="ARBA00047942"/>
    </source>
</evidence>
<reference evidence="9 10" key="1">
    <citation type="submission" date="2014-07" db="EMBL/GenBank/DDBJ databases">
        <title>Methanogenic archaea and the global carbon cycle.</title>
        <authorList>
            <person name="Henriksen J.R."/>
            <person name="Luke J."/>
            <person name="Reinhart S."/>
            <person name="Benedict M.N."/>
            <person name="Youngblut N.D."/>
            <person name="Metcalf M.E."/>
            <person name="Whitaker R.J."/>
            <person name="Metcalf W.W."/>
        </authorList>
    </citation>
    <scope>NUCLEOTIDE SEQUENCE [LARGE SCALE GENOMIC DNA]</scope>
    <source>
        <strain evidence="9 10">HB-1</strain>
    </source>
</reference>
<dbReference type="Proteomes" id="UP000033101">
    <property type="component" value="Chromosome"/>
</dbReference>
<dbReference type="EMBL" id="CP009516">
    <property type="protein sequence ID" value="AKB77445.1"/>
    <property type="molecule type" value="Genomic_DNA"/>
</dbReference>
<dbReference type="REBASE" id="109296">
    <property type="entry name" value="M.MhoHB1ORF962P"/>
</dbReference>
<dbReference type="GO" id="GO:0003677">
    <property type="term" value="F:DNA binding"/>
    <property type="evidence" value="ECO:0007669"/>
    <property type="project" value="InterPro"/>
</dbReference>
<dbReference type="InterPro" id="IPR038333">
    <property type="entry name" value="T1MK-like_N_sf"/>
</dbReference>
<dbReference type="GeneID" id="24830123"/>
<dbReference type="HOGENOM" id="CLU_018284_5_0_2"/>
<dbReference type="PATRIC" id="fig|1434110.4.peg.1197"/>
<evidence type="ECO:0000256" key="5">
    <source>
        <dbReference type="ARBA" id="ARBA00022747"/>
    </source>
</evidence>
<keyword evidence="5" id="KW-0680">Restriction system</keyword>
<evidence type="ECO:0000256" key="1">
    <source>
        <dbReference type="ARBA" id="ARBA00011900"/>
    </source>
</evidence>
<comment type="catalytic activity">
    <reaction evidence="6">
        <text>a 2'-deoxyadenosine in DNA + S-adenosyl-L-methionine = an N(6)-methyl-2'-deoxyadenosine in DNA + S-adenosyl-L-homocysteine + H(+)</text>
        <dbReference type="Rhea" id="RHEA:15197"/>
        <dbReference type="Rhea" id="RHEA-COMP:12418"/>
        <dbReference type="Rhea" id="RHEA-COMP:12419"/>
        <dbReference type="ChEBI" id="CHEBI:15378"/>
        <dbReference type="ChEBI" id="CHEBI:57856"/>
        <dbReference type="ChEBI" id="CHEBI:59789"/>
        <dbReference type="ChEBI" id="CHEBI:90615"/>
        <dbReference type="ChEBI" id="CHEBI:90616"/>
        <dbReference type="EC" id="2.1.1.72"/>
    </reaction>
</comment>
<name>A0A0E3WT92_9EURY</name>
<dbReference type="RefSeq" id="WP_048137872.1">
    <property type="nucleotide sequence ID" value="NZ_CP009516.1"/>
</dbReference>
<dbReference type="GO" id="GO:0032259">
    <property type="term" value="P:methylation"/>
    <property type="evidence" value="ECO:0007669"/>
    <property type="project" value="UniProtKB-KW"/>
</dbReference>
<organism evidence="9 10">
    <name type="scientific">Methanosarcina horonobensis HB-1 = JCM 15518</name>
    <dbReference type="NCBI Taxonomy" id="1434110"/>
    <lineage>
        <taxon>Archaea</taxon>
        <taxon>Methanobacteriati</taxon>
        <taxon>Methanobacteriota</taxon>
        <taxon>Stenosarchaea group</taxon>
        <taxon>Methanomicrobia</taxon>
        <taxon>Methanosarcinales</taxon>
        <taxon>Methanosarcinaceae</taxon>
        <taxon>Methanosarcina</taxon>
    </lineage>
</organism>
<evidence type="ECO:0000313" key="9">
    <source>
        <dbReference type="EMBL" id="AKB77445.1"/>
    </source>
</evidence>
<dbReference type="AlphaFoldDB" id="A0A0E3WT92"/>
<dbReference type="EC" id="2.1.1.72" evidence="1"/>
<keyword evidence="2 9" id="KW-0489">Methyltransferase</keyword>
<dbReference type="GO" id="GO:0009007">
    <property type="term" value="F:site-specific DNA-methyltransferase (adenine-specific) activity"/>
    <property type="evidence" value="ECO:0007669"/>
    <property type="project" value="UniProtKB-EC"/>
</dbReference>
<dbReference type="PRINTS" id="PR00507">
    <property type="entry name" value="N12N6MTFRASE"/>
</dbReference>
<dbReference type="Gene3D" id="1.20.1260.30">
    <property type="match status" value="1"/>
</dbReference>
<keyword evidence="10" id="KW-1185">Reference proteome</keyword>
<dbReference type="GO" id="GO:0009307">
    <property type="term" value="P:DNA restriction-modification system"/>
    <property type="evidence" value="ECO:0007669"/>
    <property type="project" value="UniProtKB-KW"/>
</dbReference>
<feature type="domain" description="DNA methylase adenine-specific" evidence="7">
    <location>
        <begin position="139"/>
        <end position="464"/>
    </location>
</feature>
<evidence type="ECO:0000259" key="8">
    <source>
        <dbReference type="Pfam" id="PF12161"/>
    </source>
</evidence>
<proteinExistence type="predicted"/>
<dbReference type="Pfam" id="PF02384">
    <property type="entry name" value="N6_Mtase"/>
    <property type="match status" value="1"/>
</dbReference>
<dbReference type="InterPro" id="IPR002052">
    <property type="entry name" value="DNA_methylase_N6_adenine_CS"/>
</dbReference>
<dbReference type="OrthoDB" id="45790at2157"/>
<keyword evidence="3 9" id="KW-0808">Transferase</keyword>
<dbReference type="Pfam" id="PF12161">
    <property type="entry name" value="HsdM_N"/>
    <property type="match status" value="1"/>
</dbReference>
<dbReference type="Gene3D" id="3.40.50.150">
    <property type="entry name" value="Vaccinia Virus protein VP39"/>
    <property type="match status" value="1"/>
</dbReference>
<dbReference type="STRING" id="1434110.MSHOH_0962"/>
<protein>
    <recommendedName>
        <fullName evidence="1">site-specific DNA-methyltransferase (adenine-specific)</fullName>
        <ecNumber evidence="1">2.1.1.72</ecNumber>
    </recommendedName>
</protein>
<evidence type="ECO:0000313" key="10">
    <source>
        <dbReference type="Proteomes" id="UP000033101"/>
    </source>
</evidence>
<evidence type="ECO:0000256" key="3">
    <source>
        <dbReference type="ARBA" id="ARBA00022679"/>
    </source>
</evidence>
<dbReference type="GO" id="GO:0008170">
    <property type="term" value="F:N-methyltransferase activity"/>
    <property type="evidence" value="ECO:0007669"/>
    <property type="project" value="InterPro"/>
</dbReference>
<gene>
    <name evidence="9" type="ORF">MSHOH_0962</name>
</gene>
<dbReference type="InterPro" id="IPR051537">
    <property type="entry name" value="DNA_Adenine_Mtase"/>
</dbReference>
<feature type="domain" description="N6 adenine-specific DNA methyltransferase N-terminal" evidence="8">
    <location>
        <begin position="6"/>
        <end position="127"/>
    </location>
</feature>
<dbReference type="InterPro" id="IPR022749">
    <property type="entry name" value="D12N6_MeTrfase_N"/>
</dbReference>
<keyword evidence="4" id="KW-0949">S-adenosyl-L-methionine</keyword>
<dbReference type="PROSITE" id="PS00092">
    <property type="entry name" value="N6_MTASE"/>
    <property type="match status" value="1"/>
</dbReference>